<sequence length="173" mass="20611">MLHISIYIWSLFAMWKWSNWRRWRQYHSTLLFMPLANLVYSLLVNDPDFYLWKYTYSPFLSPELASFFYSVLVFPATVLLFLSNYPAHAGVKDELIHILKYIGIYIVFEWIGLEVGAIEHAHGWNLLWSTWFNLLTFSILRIHHTNPSAAYFLSSLITGYLLFHFHVPLWDSQ</sequence>
<evidence type="ECO:0000256" key="1">
    <source>
        <dbReference type="SAM" id="Phobius"/>
    </source>
</evidence>
<keyword evidence="3" id="KW-1185">Reference proteome</keyword>
<proteinExistence type="predicted"/>
<dbReference type="EMBL" id="CP090978">
    <property type="protein sequence ID" value="UJF34877.1"/>
    <property type="molecule type" value="Genomic_DNA"/>
</dbReference>
<dbReference type="InterPro" id="IPR048147">
    <property type="entry name" value="CBO0543-like"/>
</dbReference>
<accession>A0ABY3SLZ7</accession>
<dbReference type="NCBIfam" id="NF041644">
    <property type="entry name" value="CBO0543_fam"/>
    <property type="match status" value="1"/>
</dbReference>
<evidence type="ECO:0000313" key="2">
    <source>
        <dbReference type="EMBL" id="UJF34877.1"/>
    </source>
</evidence>
<feature type="transmembrane region" description="Helical" evidence="1">
    <location>
        <begin position="149"/>
        <end position="167"/>
    </location>
</feature>
<feature type="transmembrane region" description="Helical" evidence="1">
    <location>
        <begin position="26"/>
        <end position="44"/>
    </location>
</feature>
<feature type="transmembrane region" description="Helical" evidence="1">
    <location>
        <begin position="95"/>
        <end position="113"/>
    </location>
</feature>
<protein>
    <submittedName>
        <fullName evidence="2">Uncharacterized protein</fullName>
    </submittedName>
</protein>
<keyword evidence="1" id="KW-0812">Transmembrane</keyword>
<keyword evidence="1" id="KW-0472">Membrane</keyword>
<keyword evidence="1" id="KW-1133">Transmembrane helix</keyword>
<organism evidence="2 3">
    <name type="scientific">Paenibacillus hexagrammi</name>
    <dbReference type="NCBI Taxonomy" id="2908839"/>
    <lineage>
        <taxon>Bacteria</taxon>
        <taxon>Bacillati</taxon>
        <taxon>Bacillota</taxon>
        <taxon>Bacilli</taxon>
        <taxon>Bacillales</taxon>
        <taxon>Paenibacillaceae</taxon>
        <taxon>Paenibacillus</taxon>
    </lineage>
</organism>
<feature type="transmembrane region" description="Helical" evidence="1">
    <location>
        <begin position="64"/>
        <end position="83"/>
    </location>
</feature>
<dbReference type="Proteomes" id="UP001649230">
    <property type="component" value="Chromosome"/>
</dbReference>
<reference evidence="2 3" key="1">
    <citation type="journal article" date="2024" name="Int. J. Syst. Evol. Microbiol.">
        <title>Paenibacillus hexagrammi sp. nov., a novel bacterium isolated from the gut content of Hexagrammos agrammus.</title>
        <authorList>
            <person name="Jung H.K."/>
            <person name="Kim D.G."/>
            <person name="Zin H."/>
            <person name="Park J."/>
            <person name="Jung H."/>
            <person name="Kim Y.O."/>
            <person name="Kong H.J."/>
            <person name="Kim J.W."/>
            <person name="Kim Y.S."/>
        </authorList>
    </citation>
    <scope>NUCLEOTIDE SEQUENCE [LARGE SCALE GENOMIC DNA]</scope>
    <source>
        <strain evidence="2 3">YPD9-1</strain>
    </source>
</reference>
<evidence type="ECO:0000313" key="3">
    <source>
        <dbReference type="Proteomes" id="UP001649230"/>
    </source>
</evidence>
<dbReference type="RefSeq" id="WP_235121450.1">
    <property type="nucleotide sequence ID" value="NZ_CP090978.1"/>
</dbReference>
<name>A0ABY3SLZ7_9BACL</name>
<gene>
    <name evidence="2" type="ORF">L0M14_06910</name>
</gene>